<dbReference type="Proteomes" id="UP001141629">
    <property type="component" value="Unassembled WGS sequence"/>
</dbReference>
<comment type="caution">
    <text evidence="2">The sequence shown here is derived from an EMBL/GenBank/DDBJ whole genome shotgun (WGS) entry which is preliminary data.</text>
</comment>
<organism evidence="2 3">
    <name type="scientific">Mycobacterium yunnanensis</name>
    <dbReference type="NCBI Taxonomy" id="368477"/>
    <lineage>
        <taxon>Bacteria</taxon>
        <taxon>Bacillati</taxon>
        <taxon>Actinomycetota</taxon>
        <taxon>Actinomycetes</taxon>
        <taxon>Mycobacteriales</taxon>
        <taxon>Mycobacteriaceae</taxon>
        <taxon>Mycobacterium</taxon>
    </lineage>
</organism>
<evidence type="ECO:0000313" key="2">
    <source>
        <dbReference type="EMBL" id="MCV7421208.1"/>
    </source>
</evidence>
<reference evidence="2" key="2">
    <citation type="journal article" date="2022" name="BMC Genomics">
        <title>Comparative genome analysis of mycobacteria focusing on tRNA and non-coding RNA.</title>
        <authorList>
            <person name="Behra P.R.K."/>
            <person name="Pettersson B.M.F."/>
            <person name="Ramesh M."/>
            <person name="Das S."/>
            <person name="Dasgupta S."/>
            <person name="Kirsebom L.A."/>
        </authorList>
    </citation>
    <scope>NUCLEOTIDE SEQUENCE</scope>
    <source>
        <strain evidence="2">DSM 44838</strain>
    </source>
</reference>
<dbReference type="InterPro" id="IPR011050">
    <property type="entry name" value="Pectin_lyase_fold/virulence"/>
</dbReference>
<dbReference type="AlphaFoldDB" id="A0A9X3C193"/>
<gene>
    <name evidence="2" type="ORF">H7K45_11715</name>
</gene>
<evidence type="ECO:0000313" key="3">
    <source>
        <dbReference type="Proteomes" id="UP001141629"/>
    </source>
</evidence>
<dbReference type="EMBL" id="JACKVK010000008">
    <property type="protein sequence ID" value="MCV7421208.1"/>
    <property type="molecule type" value="Genomic_DNA"/>
</dbReference>
<accession>A0A9X3C193</accession>
<keyword evidence="3" id="KW-1185">Reference proteome</keyword>
<feature type="region of interest" description="Disordered" evidence="1">
    <location>
        <begin position="1"/>
        <end position="22"/>
    </location>
</feature>
<reference evidence="2" key="1">
    <citation type="submission" date="2020-07" db="EMBL/GenBank/DDBJ databases">
        <authorList>
            <person name="Pettersson B.M.F."/>
            <person name="Behra P.R.K."/>
            <person name="Ramesh M."/>
            <person name="Das S."/>
            <person name="Dasgupta S."/>
            <person name="Kirsebom L.A."/>
        </authorList>
    </citation>
    <scope>NUCLEOTIDE SEQUENCE</scope>
    <source>
        <strain evidence="2">DSM 44838</strain>
    </source>
</reference>
<proteinExistence type="predicted"/>
<protein>
    <submittedName>
        <fullName evidence="2">Uncharacterized protein</fullName>
    </submittedName>
</protein>
<evidence type="ECO:0000256" key="1">
    <source>
        <dbReference type="SAM" id="MobiDB-lite"/>
    </source>
</evidence>
<dbReference type="RefSeq" id="WP_263995987.1">
    <property type="nucleotide sequence ID" value="NZ_JACKVK010000008.1"/>
</dbReference>
<sequence length="465" mass="47326">MTPVDMPADAPQPSRNANDRNAFDKGRRGLLVASAAAVGAGVAAAATSCSRSDPATVEVEVSARSVLAKLSTGGSPQANTDALDAAIAESTKVGADVVLPGGEYGFLGMTLPAKGRVNVRGAGRGVTTLRNEGTEPSVTAHGVPGGNEYASDWAISGLSLVATKKQPNLVGLSVQLASRFSVSEVTVFDHGIGVRHESSWDGGYDGVSVGRSGTGWQFPTTNFAPTAPLGLRNCSAVECDTAVIVENGVEALEWVGGDFAGCGRGVLLSGNETRSITLHGVNFERIGGEDLVVGDDTTGPAAVTLNGCRFLRVAKGAVSVRFVRGDALTVNSSRWTNYQTAVDQGANSGRLVVNTSTGYEVDDFIAANGGVQPEAVLYAGAGASALRLALDGASVLPAVVGTEGVTTKVLSGPGRVTVGDADFAIPPGVGCTAVVRNESDGTVRHAVRGMTGWFVSAPYQGAPRP</sequence>
<name>A0A9X3C193_9MYCO</name>
<dbReference type="SUPFAM" id="SSF51126">
    <property type="entry name" value="Pectin lyase-like"/>
    <property type="match status" value="1"/>
</dbReference>